<organism evidence="2 3">
    <name type="scientific">Cutaneotrichosporon oleaginosum</name>
    <dbReference type="NCBI Taxonomy" id="879819"/>
    <lineage>
        <taxon>Eukaryota</taxon>
        <taxon>Fungi</taxon>
        <taxon>Dikarya</taxon>
        <taxon>Basidiomycota</taxon>
        <taxon>Agaricomycotina</taxon>
        <taxon>Tremellomycetes</taxon>
        <taxon>Trichosporonales</taxon>
        <taxon>Trichosporonaceae</taxon>
        <taxon>Cutaneotrichosporon</taxon>
    </lineage>
</organism>
<dbReference type="RefSeq" id="XP_018281900.1">
    <property type="nucleotide sequence ID" value="XM_018421136.1"/>
</dbReference>
<evidence type="ECO:0000313" key="2">
    <source>
        <dbReference type="EMBL" id="KLT45409.1"/>
    </source>
</evidence>
<gene>
    <name evidence="2" type="ORF">CC85DRAFT_269205</name>
</gene>
<evidence type="ECO:0000256" key="1">
    <source>
        <dbReference type="SAM" id="MobiDB-lite"/>
    </source>
</evidence>
<feature type="region of interest" description="Disordered" evidence="1">
    <location>
        <begin position="350"/>
        <end position="369"/>
    </location>
</feature>
<name>A0A0J1BBP3_9TREE</name>
<dbReference type="AlphaFoldDB" id="A0A0J1BBP3"/>
<feature type="region of interest" description="Disordered" evidence="1">
    <location>
        <begin position="465"/>
        <end position="522"/>
    </location>
</feature>
<dbReference type="EMBL" id="KQ087181">
    <property type="protein sequence ID" value="KLT45409.1"/>
    <property type="molecule type" value="Genomic_DNA"/>
</dbReference>
<protein>
    <recommendedName>
        <fullName evidence="4">PWWP domain-containing protein</fullName>
    </recommendedName>
</protein>
<accession>A0A0J1BBP3</accession>
<dbReference type="OrthoDB" id="2562734at2759"/>
<sequence length="522" mass="57270">MPKRKSDEAGGTATPSLSSLDAALDLLACEMFGRLESLTSKFEAAAGVKLNEGEVMRRWEEASKRYLVMKSMDELTCSAKSALDGSMVLDEGADAERSGDSALYARPLPTSHHPGAVRTFELDGEEELHWRRWSPRVNDVVLAELQDGAVWPAKIIDKKVFFQGRSSIPRGNNFYPIRVYAEDIAPTMTVKSRMIPLQLRSSPPLLASTELINAYNHALNPTTFDAVAANQEQAAAYARTHPGAGDMSSDAKIAAEKDSWKKFVNWLMNERRVEKLRNLSEERDKRLREVAKTLQNGALEECAEEVEEDRASRKRRVSVSLPPFSYSNTKTVHKVDSESNQRGGIFRIAELNGSPSSGHGASNSSRSITPMSSYIRPALSVPLRPNSPRRADRRRNNALAGLGEFSPRRGSTYTPPRVLPSGDETAPFSPSPAPTLKSFDFCSPLALKYELADDDVVMAAKVGSKGSSLEAVKEEDGEEGEWSLVSRAKRNTRSRRAGSEPCEKAEAVVPRPTGMGSDDIAL</sequence>
<evidence type="ECO:0008006" key="4">
    <source>
        <dbReference type="Google" id="ProtNLM"/>
    </source>
</evidence>
<dbReference type="GeneID" id="28981739"/>
<reference evidence="2 3" key="1">
    <citation type="submission" date="2015-03" db="EMBL/GenBank/DDBJ databases">
        <title>Genomics and transcriptomics of the oil-accumulating basidiomycete yeast T. oleaginosus allow insights into substrate utilization and the diverse evolutionary trajectories of mating systems in fungi.</title>
        <authorList>
            <consortium name="DOE Joint Genome Institute"/>
            <person name="Kourist R."/>
            <person name="Kracht O."/>
            <person name="Bracharz F."/>
            <person name="Lipzen A."/>
            <person name="Nolan M."/>
            <person name="Ohm R."/>
            <person name="Grigoriev I."/>
            <person name="Sun S."/>
            <person name="Heitman J."/>
            <person name="Bruck T."/>
            <person name="Nowrousian M."/>
        </authorList>
    </citation>
    <scope>NUCLEOTIDE SEQUENCE [LARGE SCALE GENOMIC DNA]</scope>
    <source>
        <strain evidence="2 3">IBC0246</strain>
    </source>
</reference>
<dbReference type="Proteomes" id="UP000053611">
    <property type="component" value="Unassembled WGS sequence"/>
</dbReference>
<evidence type="ECO:0000313" key="3">
    <source>
        <dbReference type="Proteomes" id="UP000053611"/>
    </source>
</evidence>
<feature type="compositionally biased region" description="Basic residues" evidence="1">
    <location>
        <begin position="487"/>
        <end position="496"/>
    </location>
</feature>
<feature type="compositionally biased region" description="Low complexity" evidence="1">
    <location>
        <begin position="353"/>
        <end position="367"/>
    </location>
</feature>
<feature type="region of interest" description="Disordered" evidence="1">
    <location>
        <begin position="399"/>
        <end position="431"/>
    </location>
</feature>
<keyword evidence="3" id="KW-1185">Reference proteome</keyword>
<feature type="compositionally biased region" description="Basic and acidic residues" evidence="1">
    <location>
        <begin position="497"/>
        <end position="506"/>
    </location>
</feature>
<proteinExistence type="predicted"/>